<organism evidence="2 3">
    <name type="scientific">Malassezia japonica</name>
    <dbReference type="NCBI Taxonomy" id="223818"/>
    <lineage>
        <taxon>Eukaryota</taxon>
        <taxon>Fungi</taxon>
        <taxon>Dikarya</taxon>
        <taxon>Basidiomycota</taxon>
        <taxon>Ustilaginomycotina</taxon>
        <taxon>Malasseziomycetes</taxon>
        <taxon>Malasseziales</taxon>
        <taxon>Malasseziaceae</taxon>
        <taxon>Malassezia</taxon>
    </lineage>
</organism>
<dbReference type="RefSeq" id="XP_060124035.1">
    <property type="nucleotide sequence ID" value="XM_060268052.1"/>
</dbReference>
<evidence type="ECO:0000313" key="3">
    <source>
        <dbReference type="Proteomes" id="UP001217754"/>
    </source>
</evidence>
<evidence type="ECO:0000313" key="2">
    <source>
        <dbReference type="EMBL" id="WFD41138.1"/>
    </source>
</evidence>
<feature type="region of interest" description="Disordered" evidence="1">
    <location>
        <begin position="63"/>
        <end position="128"/>
    </location>
</feature>
<proteinExistence type="predicted"/>
<gene>
    <name evidence="2" type="ORF">MJAP1_004133</name>
</gene>
<dbReference type="Proteomes" id="UP001217754">
    <property type="component" value="Chromosome 9"/>
</dbReference>
<keyword evidence="3" id="KW-1185">Reference proteome</keyword>
<feature type="compositionally biased region" description="Polar residues" evidence="1">
    <location>
        <begin position="84"/>
        <end position="104"/>
    </location>
</feature>
<dbReference type="AlphaFoldDB" id="A0AAF0FA23"/>
<accession>A0AAF0FA23</accession>
<dbReference type="EMBL" id="CP119966">
    <property type="protein sequence ID" value="WFD41138.1"/>
    <property type="molecule type" value="Genomic_DNA"/>
</dbReference>
<reference evidence="2" key="1">
    <citation type="submission" date="2023-03" db="EMBL/GenBank/DDBJ databases">
        <title>Mating type loci evolution in Malassezia.</title>
        <authorList>
            <person name="Coelho M.A."/>
        </authorList>
    </citation>
    <scope>NUCLEOTIDE SEQUENCE</scope>
    <source>
        <strain evidence="2">CBS 9431</strain>
    </source>
</reference>
<feature type="compositionally biased region" description="Gly residues" evidence="1">
    <location>
        <begin position="69"/>
        <end position="79"/>
    </location>
</feature>
<feature type="region of interest" description="Disordered" evidence="1">
    <location>
        <begin position="14"/>
        <end position="34"/>
    </location>
</feature>
<sequence>MTIVEQHFKVSSGADKLADKAQQGADDVAPKSEGQTLLEQGQKLFNDTTSYVQKQAGQVFGEGKEATGAGAGAGTGAAAGSGSERSVTDQARQYASDALNSVSELLQKGGDKANAASQDAAKPDGTAASYVEQARAAASDLLQKAQEQLNSGASATGAAAK</sequence>
<dbReference type="GeneID" id="85227784"/>
<protein>
    <submittedName>
        <fullName evidence="2">Uncharacterized protein</fullName>
    </submittedName>
</protein>
<evidence type="ECO:0000256" key="1">
    <source>
        <dbReference type="SAM" id="MobiDB-lite"/>
    </source>
</evidence>
<name>A0AAF0FA23_9BASI</name>